<dbReference type="Pfam" id="PF17775">
    <property type="entry name" value="YchJ_M-like"/>
    <property type="match status" value="1"/>
</dbReference>
<dbReference type="InterPro" id="IPR048469">
    <property type="entry name" value="YchJ-like_M"/>
</dbReference>
<proteinExistence type="predicted"/>
<dbReference type="KEGG" id="broo:brsh051_14350"/>
<dbReference type="AlphaFoldDB" id="A0AAN0MH02"/>
<feature type="domain" description="YchJ-like middle NTF2-like" evidence="1">
    <location>
        <begin position="1"/>
        <end position="89"/>
    </location>
</feature>
<dbReference type="Gene3D" id="3.10.450.50">
    <property type="match status" value="1"/>
</dbReference>
<name>A0AAN0MH02_9ACTN</name>
<dbReference type="EMBL" id="AP028056">
    <property type="protein sequence ID" value="BEH02154.1"/>
    <property type="molecule type" value="Genomic_DNA"/>
</dbReference>
<evidence type="ECO:0000259" key="1">
    <source>
        <dbReference type="Pfam" id="PF17775"/>
    </source>
</evidence>
<keyword evidence="3" id="KW-1185">Reference proteome</keyword>
<dbReference type="InterPro" id="IPR032710">
    <property type="entry name" value="NTF2-like_dom_sf"/>
</dbReference>
<protein>
    <recommendedName>
        <fullName evidence="1">YchJ-like middle NTF2-like domain-containing protein</fullName>
    </recommendedName>
</protein>
<evidence type="ECO:0000313" key="2">
    <source>
        <dbReference type="EMBL" id="BEH02154.1"/>
    </source>
</evidence>
<dbReference type="SUPFAM" id="SSF54427">
    <property type="entry name" value="NTF2-like"/>
    <property type="match status" value="1"/>
</dbReference>
<gene>
    <name evidence="2" type="ORF">brsh051_14350</name>
</gene>
<organism evidence="2 3">
    <name type="scientific">Brooklawnia propionicigenes</name>
    <dbReference type="NCBI Taxonomy" id="3041175"/>
    <lineage>
        <taxon>Bacteria</taxon>
        <taxon>Bacillati</taxon>
        <taxon>Actinomycetota</taxon>
        <taxon>Actinomycetes</taxon>
        <taxon>Propionibacteriales</taxon>
        <taxon>Propionibacteriaceae</taxon>
        <taxon>Brooklawnia</taxon>
    </lineage>
</organism>
<reference evidence="2" key="1">
    <citation type="journal article" date="2024" name="Int. J. Syst. Evol. Microbiol.">
        <title>Brooklawnia propionicigenes sp. nov., a facultatively anaerobic, propionate-producing bacterium isolated from a methanogenic reactor treating waste from cattle farms.</title>
        <authorList>
            <person name="Akita Y."/>
            <person name="Ueki A."/>
            <person name="Tonouchi A."/>
            <person name="Sugawara Y."/>
            <person name="Honma S."/>
            <person name="Kaku N."/>
            <person name="Ueki K."/>
        </authorList>
    </citation>
    <scope>NUCLEOTIDE SEQUENCE</scope>
    <source>
        <strain evidence="2">SH051</strain>
    </source>
</reference>
<accession>A0AAN0MH02</accession>
<evidence type="ECO:0000313" key="3">
    <source>
        <dbReference type="Proteomes" id="UP001431656"/>
    </source>
</evidence>
<sequence length="93" mass="10729">MCSRFSAFAVGDADYLQRTWHPATRPRAIDLDPELNWYRLDVLASRGGPFDDDGMVEFIAYYRSPAGRGQVHERSRFEKVDGHWLYLHGLQLG</sequence>
<dbReference type="Proteomes" id="UP001431656">
    <property type="component" value="Chromosome"/>
</dbReference>